<organism evidence="2">
    <name type="scientific">Myoviridae sp. ct2Pw37</name>
    <dbReference type="NCBI Taxonomy" id="2825021"/>
    <lineage>
        <taxon>Viruses</taxon>
        <taxon>Duplodnaviria</taxon>
        <taxon>Heunggongvirae</taxon>
        <taxon>Uroviricota</taxon>
        <taxon>Caudoviricetes</taxon>
    </lineage>
</organism>
<dbReference type="InterPro" id="IPR011989">
    <property type="entry name" value="ARM-like"/>
</dbReference>
<protein>
    <submittedName>
        <fullName evidence="2">Tail tape measure protein</fullName>
    </submittedName>
</protein>
<accession>A0A8S5P9X1</accession>
<evidence type="ECO:0000313" key="2">
    <source>
        <dbReference type="EMBL" id="DAE03778.1"/>
    </source>
</evidence>
<dbReference type="Gene3D" id="1.10.287.1490">
    <property type="match status" value="1"/>
</dbReference>
<feature type="coiled-coil region" evidence="1">
    <location>
        <begin position="50"/>
        <end position="126"/>
    </location>
</feature>
<keyword evidence="1" id="KW-0175">Coiled coil</keyword>
<proteinExistence type="predicted"/>
<reference evidence="2" key="1">
    <citation type="journal article" date="2021" name="Proc. Natl. Acad. Sci. U.S.A.">
        <title>A Catalog of Tens of Thousands of Viruses from Human Metagenomes Reveals Hidden Associations with Chronic Diseases.</title>
        <authorList>
            <person name="Tisza M.J."/>
            <person name="Buck C.B."/>
        </authorList>
    </citation>
    <scope>NUCLEOTIDE SEQUENCE</scope>
    <source>
        <strain evidence="2">Ct2Pw37</strain>
    </source>
</reference>
<dbReference type="InterPro" id="IPR016024">
    <property type="entry name" value="ARM-type_fold"/>
</dbReference>
<name>A0A8S5P9X1_9CAUD</name>
<evidence type="ECO:0000256" key="1">
    <source>
        <dbReference type="SAM" id="Coils"/>
    </source>
</evidence>
<dbReference type="Gene3D" id="1.25.10.10">
    <property type="entry name" value="Leucine-rich Repeat Variant"/>
    <property type="match status" value="1"/>
</dbReference>
<dbReference type="SUPFAM" id="SSF48371">
    <property type="entry name" value="ARM repeat"/>
    <property type="match status" value="1"/>
</dbReference>
<sequence length="732" mass="79261">MLGKSFGGSVKLSGESEYRKALRDITSSLKEVSSELKLTNIQFTNGEKTVKETKTSYDSANNTIKEQREKVNELRETLKQAEKQYGSNNEKVKLFKTQLNNAESQLASMEEQTDKSTKEIKEMKKGFDDAGSGALKFGDILKANVLSEAIVSGIKKLGSVVKEVGSAFIKIGKQALDSYADYEQLVGGVETLFKDNASTVENYANNAYKTAGLSANEYMETVTAFSASLLQSLNGDTAKSAEVADIAITDMADNANKMGTSMDMIQNAYQGFAKQNYTMLDNLKLGYGGTKTEMERLLADAQKISGVKYDISNLNDVYQAIHVIQGELGITGTTAKEASTTIQGSVSAMKSAWQNMLTGIADDNADFDGLINNLVDSIGTAAENIMPRVQIIIDGVIALVGQLGEKIVEHLPEILETCSNIFTQIIDSIGTFAPQIGVAAFQIVNALITGIASNLPAILEAGIELLVELITGISQTLPQLIPVMVDAILTMAETLIDNIDTIIEAGIELIIALAEGLIEALPKLIEKIPTIIEKLVTKLTNPEMIGKIIQAAARLIVELGIGLIKAIPQLLSKIPQIISTIVKGLMNGVRSLKDVGKNLLKGLWEGMSGLGTWLWNKVKGMLNGLTDKIKNFFGIHSPSTLFKDEIGENLALGLGEGFTDTMKNVTTDMQNAIPTEFDTSMEINSTKNIETNQNNNSYLVQALKEALKEMKVELNDREVGNFVDSKLTEAVY</sequence>
<dbReference type="EMBL" id="BK015374">
    <property type="protein sequence ID" value="DAE03778.1"/>
    <property type="molecule type" value="Genomic_DNA"/>
</dbReference>
<dbReference type="SUPFAM" id="SSF57997">
    <property type="entry name" value="Tropomyosin"/>
    <property type="match status" value="1"/>
</dbReference>